<reference evidence="2" key="1">
    <citation type="submission" date="2019-12" db="EMBL/GenBank/DDBJ databases">
        <title>An insight into the sialome of adult female Ixodes ricinus ticks feeding for 6 days.</title>
        <authorList>
            <person name="Perner J."/>
            <person name="Ribeiro J.M.C."/>
        </authorList>
    </citation>
    <scope>NUCLEOTIDE SEQUENCE</scope>
    <source>
        <strain evidence="2">Semi-engorged</strain>
        <tissue evidence="2">Salivary glands</tissue>
    </source>
</reference>
<dbReference type="EMBL" id="GIFC01000745">
    <property type="protein sequence ID" value="MXU82828.1"/>
    <property type="molecule type" value="Transcribed_RNA"/>
</dbReference>
<accession>A0A6B0TUB8</accession>
<proteinExistence type="predicted"/>
<evidence type="ECO:0000313" key="2">
    <source>
        <dbReference type="EMBL" id="MXU82828.1"/>
    </source>
</evidence>
<dbReference type="AlphaFoldDB" id="A0A6B0TUB8"/>
<evidence type="ECO:0000256" key="1">
    <source>
        <dbReference type="SAM" id="MobiDB-lite"/>
    </source>
</evidence>
<feature type="region of interest" description="Disordered" evidence="1">
    <location>
        <begin position="51"/>
        <end position="71"/>
    </location>
</feature>
<name>A0A6B0TUB8_IXORI</name>
<protein>
    <submittedName>
        <fullName evidence="2">Uncharacterized protein</fullName>
    </submittedName>
</protein>
<organism evidence="2">
    <name type="scientific">Ixodes ricinus</name>
    <name type="common">Common tick</name>
    <name type="synonym">Acarus ricinus</name>
    <dbReference type="NCBI Taxonomy" id="34613"/>
    <lineage>
        <taxon>Eukaryota</taxon>
        <taxon>Metazoa</taxon>
        <taxon>Ecdysozoa</taxon>
        <taxon>Arthropoda</taxon>
        <taxon>Chelicerata</taxon>
        <taxon>Arachnida</taxon>
        <taxon>Acari</taxon>
        <taxon>Parasitiformes</taxon>
        <taxon>Ixodida</taxon>
        <taxon>Ixodoidea</taxon>
        <taxon>Ixodidae</taxon>
        <taxon>Ixodinae</taxon>
        <taxon>Ixodes</taxon>
    </lineage>
</organism>
<sequence>MVSAVIARMIDGLVLACQHVGDQLGRLERVLPASVVQVPASRECGPLLDTLEAGERAHRPPLPRSAALLRN</sequence>